<accession>A0A6I4NEM2</accession>
<proteinExistence type="predicted"/>
<evidence type="ECO:0000313" key="1">
    <source>
        <dbReference type="EMBL" id="MWB93066.1"/>
    </source>
</evidence>
<name>A0A6I4NEM2_9FLAO</name>
<gene>
    <name evidence="1" type="ORF">GON26_01715</name>
</gene>
<reference evidence="1 2" key="1">
    <citation type="submission" date="2019-12" db="EMBL/GenBank/DDBJ databases">
        <authorList>
            <person name="Kim Y.S."/>
        </authorList>
    </citation>
    <scope>NUCLEOTIDE SEQUENCE [LARGE SCALE GENOMIC DNA]</scope>
    <source>
        <strain evidence="1 2">GA093</strain>
    </source>
</reference>
<dbReference type="SUPFAM" id="SSF140736">
    <property type="entry name" value="Rv1873-like"/>
    <property type="match status" value="1"/>
</dbReference>
<protein>
    <submittedName>
        <fullName evidence="1">DUF1810 family protein</fullName>
    </submittedName>
</protein>
<dbReference type="AlphaFoldDB" id="A0A6I4NEM2"/>
<dbReference type="Gene3D" id="1.25.40.380">
    <property type="entry name" value="Protein of unknown function DUF1810"/>
    <property type="match status" value="1"/>
</dbReference>
<dbReference type="InterPro" id="IPR036287">
    <property type="entry name" value="Rv1873-like_sf"/>
</dbReference>
<evidence type="ECO:0000313" key="2">
    <source>
        <dbReference type="Proteomes" id="UP000471501"/>
    </source>
</evidence>
<dbReference type="EMBL" id="WSTB01000001">
    <property type="protein sequence ID" value="MWB93066.1"/>
    <property type="molecule type" value="Genomic_DNA"/>
</dbReference>
<dbReference type="RefSeq" id="WP_160372991.1">
    <property type="nucleotide sequence ID" value="NZ_WSTB01000001.1"/>
</dbReference>
<keyword evidence="2" id="KW-1185">Reference proteome</keyword>
<dbReference type="InterPro" id="IPR014937">
    <property type="entry name" value="DUF1810"/>
</dbReference>
<organism evidence="1 2">
    <name type="scientific">Flavobacterium hydrocarbonoxydans</name>
    <dbReference type="NCBI Taxonomy" id="2683249"/>
    <lineage>
        <taxon>Bacteria</taxon>
        <taxon>Pseudomonadati</taxon>
        <taxon>Bacteroidota</taxon>
        <taxon>Flavobacteriia</taxon>
        <taxon>Flavobacteriales</taxon>
        <taxon>Flavobacteriaceae</taxon>
        <taxon>Flavobacterium</taxon>
    </lineage>
</organism>
<sequence>MTYSNNDLMRFLDAQNKLYLTAFSEIKKGKKLTNWMWFIFPQLRGLGTSDHAHYYGIADLREASEFLNHPILGKHLLEISELILTFHRKSAEGILGELDARKLCSSMTLFAQVENTNPVFQEVLNVFFSGEQDPLTLSIINSLIQSPAELNVI</sequence>
<dbReference type="Pfam" id="PF08837">
    <property type="entry name" value="DUF1810"/>
    <property type="match status" value="1"/>
</dbReference>
<comment type="caution">
    <text evidence="1">The sequence shown here is derived from an EMBL/GenBank/DDBJ whole genome shotgun (WGS) entry which is preliminary data.</text>
</comment>
<dbReference type="PIRSF" id="PIRSF008546">
    <property type="entry name" value="UCP008546"/>
    <property type="match status" value="1"/>
</dbReference>
<dbReference type="Proteomes" id="UP000471501">
    <property type="component" value="Unassembled WGS sequence"/>
</dbReference>